<accession>A0AAF0Y715</accession>
<dbReference type="GeneID" id="87808013"/>
<dbReference type="AlphaFoldDB" id="A0AAF0Y715"/>
<sequence length="292" mass="32316">MPASRSTAQPRSYSHPYDTASSTGQGSSYYQHRWTAPPASFNLNMLQTDPLPPLPVVVEGVLPSYNQFSSLRGIKSLLGGYPCEPDSRTNPHREVADVPNVHWKYLAETPTQPFEEYWYWIRPLALDAQGKEIIASELLLDKLLEMTEEMANNPGNDGLCRPDGMRLKTLKTFKNALAPKVKGLNAISCAQLVATACALWIVHPNAVNERGNPVPPVQPQLMPDGSACSRTKDIPRRVAFEVVQRIAPDIVIPRHLCTNCTAKGKSSCYVVTTIHLTKCFACKNCSHHVPRT</sequence>
<feature type="region of interest" description="Disordered" evidence="1">
    <location>
        <begin position="1"/>
        <end position="28"/>
    </location>
</feature>
<protein>
    <submittedName>
        <fullName evidence="2">Uncharacterized protein</fullName>
    </submittedName>
</protein>
<proteinExistence type="predicted"/>
<feature type="compositionally biased region" description="Polar residues" evidence="1">
    <location>
        <begin position="19"/>
        <end position="28"/>
    </location>
</feature>
<evidence type="ECO:0000313" key="2">
    <source>
        <dbReference type="EMBL" id="WOO81250.1"/>
    </source>
</evidence>
<name>A0AAF0Y715_9TREE</name>
<organism evidence="2 3">
    <name type="scientific">Vanrija pseudolonga</name>
    <dbReference type="NCBI Taxonomy" id="143232"/>
    <lineage>
        <taxon>Eukaryota</taxon>
        <taxon>Fungi</taxon>
        <taxon>Dikarya</taxon>
        <taxon>Basidiomycota</taxon>
        <taxon>Agaricomycotina</taxon>
        <taxon>Tremellomycetes</taxon>
        <taxon>Trichosporonales</taxon>
        <taxon>Trichosporonaceae</taxon>
        <taxon>Vanrija</taxon>
    </lineage>
</organism>
<evidence type="ECO:0000256" key="1">
    <source>
        <dbReference type="SAM" id="MobiDB-lite"/>
    </source>
</evidence>
<dbReference type="RefSeq" id="XP_062627282.1">
    <property type="nucleotide sequence ID" value="XM_062771298.1"/>
</dbReference>
<feature type="compositionally biased region" description="Polar residues" evidence="1">
    <location>
        <begin position="1"/>
        <end position="12"/>
    </location>
</feature>
<gene>
    <name evidence="2" type="ORF">LOC62_03G004780</name>
</gene>
<keyword evidence="3" id="KW-1185">Reference proteome</keyword>
<dbReference type="Proteomes" id="UP000827549">
    <property type="component" value="Chromosome 3"/>
</dbReference>
<evidence type="ECO:0000313" key="3">
    <source>
        <dbReference type="Proteomes" id="UP000827549"/>
    </source>
</evidence>
<dbReference type="EMBL" id="CP086716">
    <property type="protein sequence ID" value="WOO81250.1"/>
    <property type="molecule type" value="Genomic_DNA"/>
</dbReference>
<reference evidence="2" key="1">
    <citation type="submission" date="2023-10" db="EMBL/GenBank/DDBJ databases">
        <authorList>
            <person name="Noh H."/>
        </authorList>
    </citation>
    <scope>NUCLEOTIDE SEQUENCE</scope>
    <source>
        <strain evidence="2">DUCC4014</strain>
    </source>
</reference>